<keyword evidence="3" id="KW-1185">Reference proteome</keyword>
<organism evidence="2 3">
    <name type="scientific">Mycena rosella</name>
    <name type="common">Pink bonnet</name>
    <name type="synonym">Agaricus rosellus</name>
    <dbReference type="NCBI Taxonomy" id="1033263"/>
    <lineage>
        <taxon>Eukaryota</taxon>
        <taxon>Fungi</taxon>
        <taxon>Dikarya</taxon>
        <taxon>Basidiomycota</taxon>
        <taxon>Agaricomycotina</taxon>
        <taxon>Agaricomycetes</taxon>
        <taxon>Agaricomycetidae</taxon>
        <taxon>Agaricales</taxon>
        <taxon>Marasmiineae</taxon>
        <taxon>Mycenaceae</taxon>
        <taxon>Mycena</taxon>
    </lineage>
</organism>
<protein>
    <submittedName>
        <fullName evidence="2">Uncharacterized protein</fullName>
    </submittedName>
</protein>
<proteinExistence type="predicted"/>
<evidence type="ECO:0000256" key="1">
    <source>
        <dbReference type="SAM" id="MobiDB-lite"/>
    </source>
</evidence>
<dbReference type="EMBL" id="JARKIE010000192">
    <property type="protein sequence ID" value="KAJ7668911.1"/>
    <property type="molecule type" value="Genomic_DNA"/>
</dbReference>
<feature type="region of interest" description="Disordered" evidence="1">
    <location>
        <begin position="1"/>
        <end position="22"/>
    </location>
</feature>
<dbReference type="AlphaFoldDB" id="A0AAD7CXR4"/>
<reference evidence="2" key="1">
    <citation type="submission" date="2023-03" db="EMBL/GenBank/DDBJ databases">
        <title>Massive genome expansion in bonnet fungi (Mycena s.s.) driven by repeated elements and novel gene families across ecological guilds.</title>
        <authorList>
            <consortium name="Lawrence Berkeley National Laboratory"/>
            <person name="Harder C.B."/>
            <person name="Miyauchi S."/>
            <person name="Viragh M."/>
            <person name="Kuo A."/>
            <person name="Thoen E."/>
            <person name="Andreopoulos B."/>
            <person name="Lu D."/>
            <person name="Skrede I."/>
            <person name="Drula E."/>
            <person name="Henrissat B."/>
            <person name="Morin E."/>
            <person name="Kohler A."/>
            <person name="Barry K."/>
            <person name="LaButti K."/>
            <person name="Morin E."/>
            <person name="Salamov A."/>
            <person name="Lipzen A."/>
            <person name="Mereny Z."/>
            <person name="Hegedus B."/>
            <person name="Baldrian P."/>
            <person name="Stursova M."/>
            <person name="Weitz H."/>
            <person name="Taylor A."/>
            <person name="Grigoriev I.V."/>
            <person name="Nagy L.G."/>
            <person name="Martin F."/>
            <person name="Kauserud H."/>
        </authorList>
    </citation>
    <scope>NUCLEOTIDE SEQUENCE</scope>
    <source>
        <strain evidence="2">CBHHK067</strain>
    </source>
</reference>
<sequence length="126" mass="13848">MSSAFRVSTRRGASSASASAPNAEAKFQKAVKVATETDNAKKYPNLYAFHGSALKNWRSIGAIILTHELKNSQCRRRSATTSTVCTGLSFPNRPRPLSRAPRLLSYFFHIPFGDYAKRNVAAVVDL</sequence>
<evidence type="ECO:0000313" key="3">
    <source>
        <dbReference type="Proteomes" id="UP001221757"/>
    </source>
</evidence>
<accession>A0AAD7CXR4</accession>
<gene>
    <name evidence="2" type="ORF">B0H17DRAFT_219206</name>
</gene>
<dbReference type="Proteomes" id="UP001221757">
    <property type="component" value="Unassembled WGS sequence"/>
</dbReference>
<evidence type="ECO:0000313" key="2">
    <source>
        <dbReference type="EMBL" id="KAJ7668911.1"/>
    </source>
</evidence>
<comment type="caution">
    <text evidence="2">The sequence shown here is derived from an EMBL/GenBank/DDBJ whole genome shotgun (WGS) entry which is preliminary data.</text>
</comment>
<name>A0AAD7CXR4_MYCRO</name>